<proteinExistence type="predicted"/>
<dbReference type="Pfam" id="PF00172">
    <property type="entry name" value="Zn_clus"/>
    <property type="match status" value="1"/>
</dbReference>
<dbReference type="OrthoDB" id="3546279at2759"/>
<name>A0A8K0TV82_9PEZI</name>
<gene>
    <name evidence="3" type="ORF">B0T11DRAFT_11162</name>
</gene>
<dbReference type="InterPro" id="IPR036864">
    <property type="entry name" value="Zn2-C6_fun-type_DNA-bd_sf"/>
</dbReference>
<dbReference type="GO" id="GO:0001228">
    <property type="term" value="F:DNA-binding transcription activator activity, RNA polymerase II-specific"/>
    <property type="evidence" value="ECO:0007669"/>
    <property type="project" value="TreeGrafter"/>
</dbReference>
<sequence>MARLGHKKSRAGCIRCKQRKIKCDEQRPCGACSKHDKACSLTSTSTISLPPTKAVPHDDLPLVSPFMSPAATGWAFDLGLMNYYTSHTYATLPGATQTTWKDDVSREAVDHPFLMHQILAVAALHLASLDVDFTRKSASLTRAYRHQHHAIRGIGDAVARISADNCHALFAASSLLLISSFAATAATVGTRLLDGVLDIFGVVRGLGGIVNSHRDAICKGALRAFMQCGFHPPRVPLADTLMTRLLAMSGRLAQDSASSETRATVDGAVSAMKGAVSSTGASLELNMAVIWPMTLDDGFLDLARVRHPAALIVMAHYAVVLHSLGSKFWFFRGWGSTLVSEIAESLGPSWQEEMRWPVSMVNDAKHIEIAT</sequence>
<organism evidence="3 4">
    <name type="scientific">Plectosphaerella cucumerina</name>
    <dbReference type="NCBI Taxonomy" id="40658"/>
    <lineage>
        <taxon>Eukaryota</taxon>
        <taxon>Fungi</taxon>
        <taxon>Dikarya</taxon>
        <taxon>Ascomycota</taxon>
        <taxon>Pezizomycotina</taxon>
        <taxon>Sordariomycetes</taxon>
        <taxon>Hypocreomycetidae</taxon>
        <taxon>Glomerellales</taxon>
        <taxon>Plectosphaerellaceae</taxon>
        <taxon>Plectosphaerella</taxon>
    </lineage>
</organism>
<comment type="caution">
    <text evidence="3">The sequence shown here is derived from an EMBL/GenBank/DDBJ whole genome shotgun (WGS) entry which is preliminary data.</text>
</comment>
<evidence type="ECO:0000313" key="4">
    <source>
        <dbReference type="Proteomes" id="UP000813385"/>
    </source>
</evidence>
<dbReference type="PANTHER" id="PTHR47784:SF5">
    <property type="entry name" value="STEROL UPTAKE CONTROL PROTEIN 2"/>
    <property type="match status" value="1"/>
</dbReference>
<evidence type="ECO:0000256" key="1">
    <source>
        <dbReference type="ARBA" id="ARBA00023242"/>
    </source>
</evidence>
<dbReference type="Proteomes" id="UP000813385">
    <property type="component" value="Unassembled WGS sequence"/>
</dbReference>
<dbReference type="SUPFAM" id="SSF57701">
    <property type="entry name" value="Zn2/Cys6 DNA-binding domain"/>
    <property type="match status" value="1"/>
</dbReference>
<dbReference type="AlphaFoldDB" id="A0A8K0TV82"/>
<dbReference type="EMBL" id="JAGPXD010000001">
    <property type="protein sequence ID" value="KAH7375626.1"/>
    <property type="molecule type" value="Genomic_DNA"/>
</dbReference>
<reference evidence="3" key="1">
    <citation type="journal article" date="2021" name="Nat. Commun.">
        <title>Genetic determinants of endophytism in the Arabidopsis root mycobiome.</title>
        <authorList>
            <person name="Mesny F."/>
            <person name="Miyauchi S."/>
            <person name="Thiergart T."/>
            <person name="Pickel B."/>
            <person name="Atanasova L."/>
            <person name="Karlsson M."/>
            <person name="Huettel B."/>
            <person name="Barry K.W."/>
            <person name="Haridas S."/>
            <person name="Chen C."/>
            <person name="Bauer D."/>
            <person name="Andreopoulos W."/>
            <person name="Pangilinan J."/>
            <person name="LaButti K."/>
            <person name="Riley R."/>
            <person name="Lipzen A."/>
            <person name="Clum A."/>
            <person name="Drula E."/>
            <person name="Henrissat B."/>
            <person name="Kohler A."/>
            <person name="Grigoriev I.V."/>
            <person name="Martin F.M."/>
            <person name="Hacquard S."/>
        </authorList>
    </citation>
    <scope>NUCLEOTIDE SEQUENCE</scope>
    <source>
        <strain evidence="3">MPI-CAGE-AT-0016</strain>
    </source>
</reference>
<keyword evidence="1" id="KW-0539">Nucleus</keyword>
<evidence type="ECO:0000313" key="3">
    <source>
        <dbReference type="EMBL" id="KAH7375626.1"/>
    </source>
</evidence>
<dbReference type="InterPro" id="IPR053157">
    <property type="entry name" value="Sterol_Uptake_Regulator"/>
</dbReference>
<dbReference type="PANTHER" id="PTHR47784">
    <property type="entry name" value="STEROL UPTAKE CONTROL PROTEIN 2"/>
    <property type="match status" value="1"/>
</dbReference>
<evidence type="ECO:0000259" key="2">
    <source>
        <dbReference type="PROSITE" id="PS50048"/>
    </source>
</evidence>
<dbReference type="CDD" id="cd00067">
    <property type="entry name" value="GAL4"/>
    <property type="match status" value="1"/>
</dbReference>
<dbReference type="InterPro" id="IPR001138">
    <property type="entry name" value="Zn2Cys6_DnaBD"/>
</dbReference>
<dbReference type="PROSITE" id="PS50048">
    <property type="entry name" value="ZN2_CY6_FUNGAL_2"/>
    <property type="match status" value="1"/>
</dbReference>
<dbReference type="Gene3D" id="4.10.240.10">
    <property type="entry name" value="Zn(2)-C6 fungal-type DNA-binding domain"/>
    <property type="match status" value="1"/>
</dbReference>
<dbReference type="PROSITE" id="PS00463">
    <property type="entry name" value="ZN2_CY6_FUNGAL_1"/>
    <property type="match status" value="1"/>
</dbReference>
<keyword evidence="4" id="KW-1185">Reference proteome</keyword>
<feature type="domain" description="Zn(2)-C6 fungal-type" evidence="2">
    <location>
        <begin position="12"/>
        <end position="41"/>
    </location>
</feature>
<accession>A0A8K0TV82</accession>
<dbReference type="Pfam" id="PF11951">
    <property type="entry name" value="Fungal_trans_2"/>
    <property type="match status" value="1"/>
</dbReference>
<protein>
    <recommendedName>
        <fullName evidence="2">Zn(2)-C6 fungal-type domain-containing protein</fullName>
    </recommendedName>
</protein>
<dbReference type="GO" id="GO:0008270">
    <property type="term" value="F:zinc ion binding"/>
    <property type="evidence" value="ECO:0007669"/>
    <property type="project" value="InterPro"/>
</dbReference>
<dbReference type="SMART" id="SM00066">
    <property type="entry name" value="GAL4"/>
    <property type="match status" value="1"/>
</dbReference>
<dbReference type="InterPro" id="IPR021858">
    <property type="entry name" value="Fun_TF"/>
</dbReference>